<evidence type="ECO:0000256" key="1">
    <source>
        <dbReference type="ARBA" id="ARBA00022490"/>
    </source>
</evidence>
<dbReference type="Proteomes" id="UP000256379">
    <property type="component" value="Unassembled WGS sequence"/>
</dbReference>
<comment type="subcellular location">
    <subcellularLocation>
        <location evidence="5 6">Cytoplasm</location>
    </subcellularLocation>
</comment>
<dbReference type="AlphaFoldDB" id="A0A3D8ICB6"/>
<dbReference type="EC" id="3.1.11.6" evidence="5"/>
<evidence type="ECO:0000259" key="7">
    <source>
        <dbReference type="Pfam" id="PF02601"/>
    </source>
</evidence>
<keyword evidence="10" id="KW-1185">Reference proteome</keyword>
<evidence type="ECO:0000313" key="9">
    <source>
        <dbReference type="EMBL" id="RDU62833.1"/>
    </source>
</evidence>
<dbReference type="CDD" id="cd04489">
    <property type="entry name" value="ExoVII_LU_OBF"/>
    <property type="match status" value="1"/>
</dbReference>
<dbReference type="OrthoDB" id="9802795at2"/>
<dbReference type="NCBIfam" id="TIGR00237">
    <property type="entry name" value="xseA"/>
    <property type="match status" value="1"/>
</dbReference>
<evidence type="ECO:0000256" key="2">
    <source>
        <dbReference type="ARBA" id="ARBA00022722"/>
    </source>
</evidence>
<evidence type="ECO:0000256" key="6">
    <source>
        <dbReference type="RuleBase" id="RU004355"/>
    </source>
</evidence>
<proteinExistence type="inferred from homology"/>
<dbReference type="GO" id="GO:0003676">
    <property type="term" value="F:nucleic acid binding"/>
    <property type="evidence" value="ECO:0007669"/>
    <property type="project" value="InterPro"/>
</dbReference>
<dbReference type="InterPro" id="IPR003753">
    <property type="entry name" value="Exonuc_VII_L"/>
</dbReference>
<evidence type="ECO:0000256" key="3">
    <source>
        <dbReference type="ARBA" id="ARBA00022801"/>
    </source>
</evidence>
<keyword evidence="1 5" id="KW-0963">Cytoplasm</keyword>
<dbReference type="Pfam" id="PF02601">
    <property type="entry name" value="Exonuc_VII_L"/>
    <property type="match status" value="1"/>
</dbReference>
<dbReference type="GO" id="GO:0005737">
    <property type="term" value="C:cytoplasm"/>
    <property type="evidence" value="ECO:0007669"/>
    <property type="project" value="UniProtKB-SubCell"/>
</dbReference>
<comment type="function">
    <text evidence="5">Bidirectionally degrades single-stranded DNA into large acid-insoluble oligonucleotides, which are then degraded further into small acid-soluble oligonucleotides.</text>
</comment>
<sequence length="481" mass="55160">MQSYTQSPYHILEVSELTMQIKSILESDFSYVEVQGEVSGLTLHASGHTYFSLKDDYAVLSCTFFRNNMRQNPITLNNGDKIIAKGTLSVFPPRGTYSFNVTKCVYAGEGNLKAEYERLKKDLESRNYFIKQKPLPKFPKKIILLTSLTGAALQDMIKVASRRFCLCEFILIDTLTQGKEAKYSIAKNLQYADRLGADILVLARGGGSIEDLWNFNEIEVLESIYQCKTPVVSAIGHEIDYLLSDYVADVRAPTPSAAMEMILSDKESLIMQLFDLETMLGQFFERFLRQKAEVLRMQKYDIEILNPLKRIELYKQLLHNNENTLRDCIKFFIHKKRQQTIECNTYLESLNPTQRIVDYHNVLESLEQSLRENVEKKLQTKNIILQTLKSSLDTYFHFFLAKKRNTLLLSLDSSIAVFLQQKSVILQNITQIITQINPANRLESGFVQILKNNKPVQIKDLKSKDRVELVDVSGSIQADIV</sequence>
<accession>A0A3D8ICB6</accession>
<reference evidence="9 10" key="1">
    <citation type="submission" date="2018-04" db="EMBL/GenBank/DDBJ databases">
        <title>Novel Campyloabacter and Helicobacter Species and Strains.</title>
        <authorList>
            <person name="Mannion A.J."/>
            <person name="Shen Z."/>
            <person name="Fox J.G."/>
        </authorList>
    </citation>
    <scope>NUCLEOTIDE SEQUENCE [LARGE SCALE GENOMIC DNA]</scope>
    <source>
        <strain evidence="9 10">MIT 17-337</strain>
    </source>
</reference>
<dbReference type="InterPro" id="IPR020579">
    <property type="entry name" value="Exonuc_VII_lsu_C"/>
</dbReference>
<gene>
    <name evidence="5 9" type="primary">xseA</name>
    <name evidence="9" type="ORF">CQA53_08990</name>
</gene>
<feature type="domain" description="OB-fold nucleic acid binding" evidence="8">
    <location>
        <begin position="12"/>
        <end position="103"/>
    </location>
</feature>
<evidence type="ECO:0000256" key="5">
    <source>
        <dbReference type="HAMAP-Rule" id="MF_00378"/>
    </source>
</evidence>
<keyword evidence="2 5" id="KW-0540">Nuclease</keyword>
<dbReference type="Pfam" id="PF13742">
    <property type="entry name" value="tRNA_anti_2"/>
    <property type="match status" value="1"/>
</dbReference>
<comment type="subunit">
    <text evidence="5">Heterooligomer composed of large and small subunits.</text>
</comment>
<protein>
    <recommendedName>
        <fullName evidence="5">Exodeoxyribonuclease 7 large subunit</fullName>
        <ecNumber evidence="5">3.1.11.6</ecNumber>
    </recommendedName>
    <alternativeName>
        <fullName evidence="5">Exodeoxyribonuclease VII large subunit</fullName>
        <shortName evidence="5">Exonuclease VII large subunit</shortName>
    </alternativeName>
</protein>
<dbReference type="EMBL" id="NXLQ01000028">
    <property type="protein sequence ID" value="RDU62833.1"/>
    <property type="molecule type" value="Genomic_DNA"/>
</dbReference>
<comment type="caution">
    <text evidence="9">The sequence shown here is derived from an EMBL/GenBank/DDBJ whole genome shotgun (WGS) entry which is preliminary data.</text>
</comment>
<dbReference type="RefSeq" id="WP_115543670.1">
    <property type="nucleotide sequence ID" value="NZ_NXLQ01000028.1"/>
</dbReference>
<dbReference type="HAMAP" id="MF_00378">
    <property type="entry name" value="Exonuc_7_L"/>
    <property type="match status" value="1"/>
</dbReference>
<dbReference type="GO" id="GO:0009318">
    <property type="term" value="C:exodeoxyribonuclease VII complex"/>
    <property type="evidence" value="ECO:0007669"/>
    <property type="project" value="UniProtKB-UniRule"/>
</dbReference>
<comment type="catalytic activity">
    <reaction evidence="5 6">
        <text>Exonucleolytic cleavage in either 5'- to 3'- or 3'- to 5'-direction to yield nucleoside 5'-phosphates.</text>
        <dbReference type="EC" id="3.1.11.6"/>
    </reaction>
</comment>
<evidence type="ECO:0000256" key="4">
    <source>
        <dbReference type="ARBA" id="ARBA00022839"/>
    </source>
</evidence>
<dbReference type="GO" id="GO:0008855">
    <property type="term" value="F:exodeoxyribonuclease VII activity"/>
    <property type="evidence" value="ECO:0007669"/>
    <property type="project" value="UniProtKB-UniRule"/>
</dbReference>
<evidence type="ECO:0000259" key="8">
    <source>
        <dbReference type="Pfam" id="PF13742"/>
    </source>
</evidence>
<dbReference type="InterPro" id="IPR025824">
    <property type="entry name" value="OB-fold_nuc-bd_dom"/>
</dbReference>
<name>A0A3D8ICB6_9HELI</name>
<organism evidence="9 10">
    <name type="scientific">Helicobacter didelphidarum</name>
    <dbReference type="NCBI Taxonomy" id="2040648"/>
    <lineage>
        <taxon>Bacteria</taxon>
        <taxon>Pseudomonadati</taxon>
        <taxon>Campylobacterota</taxon>
        <taxon>Epsilonproteobacteria</taxon>
        <taxon>Campylobacterales</taxon>
        <taxon>Helicobacteraceae</taxon>
        <taxon>Helicobacter</taxon>
    </lineage>
</organism>
<comment type="similarity">
    <text evidence="5 6">Belongs to the XseA family.</text>
</comment>
<dbReference type="PANTHER" id="PTHR30008">
    <property type="entry name" value="EXODEOXYRIBONUCLEASE 7 LARGE SUBUNIT"/>
    <property type="match status" value="1"/>
</dbReference>
<dbReference type="PANTHER" id="PTHR30008:SF0">
    <property type="entry name" value="EXODEOXYRIBONUCLEASE 7 LARGE SUBUNIT"/>
    <property type="match status" value="1"/>
</dbReference>
<keyword evidence="3 5" id="KW-0378">Hydrolase</keyword>
<keyword evidence="4 5" id="KW-0269">Exonuclease</keyword>
<evidence type="ECO:0000313" key="10">
    <source>
        <dbReference type="Proteomes" id="UP000256379"/>
    </source>
</evidence>
<dbReference type="GO" id="GO:0006308">
    <property type="term" value="P:DNA catabolic process"/>
    <property type="evidence" value="ECO:0007669"/>
    <property type="project" value="UniProtKB-UniRule"/>
</dbReference>
<feature type="domain" description="Exonuclease VII large subunit C-terminal" evidence="7">
    <location>
        <begin position="131"/>
        <end position="394"/>
    </location>
</feature>